<comment type="caution">
    <text evidence="1">The sequence shown here is derived from an EMBL/GenBank/DDBJ whole genome shotgun (WGS) entry which is preliminary data.</text>
</comment>
<gene>
    <name evidence="1" type="ORF">BWQ96_03841</name>
</gene>
<organism evidence="1 2">
    <name type="scientific">Gracilariopsis chorda</name>
    <dbReference type="NCBI Taxonomy" id="448386"/>
    <lineage>
        <taxon>Eukaryota</taxon>
        <taxon>Rhodophyta</taxon>
        <taxon>Florideophyceae</taxon>
        <taxon>Rhodymeniophycidae</taxon>
        <taxon>Gracilariales</taxon>
        <taxon>Gracilariaceae</taxon>
        <taxon>Gracilariopsis</taxon>
    </lineage>
</organism>
<dbReference type="AlphaFoldDB" id="A0A2V3IW37"/>
<evidence type="ECO:0000313" key="1">
    <source>
        <dbReference type="EMBL" id="PXF46342.1"/>
    </source>
</evidence>
<keyword evidence="2" id="KW-1185">Reference proteome</keyword>
<accession>A0A2V3IW37</accession>
<reference evidence="1 2" key="1">
    <citation type="journal article" date="2018" name="Mol. Biol. Evol.">
        <title>Analysis of the draft genome of the red seaweed Gracilariopsis chorda provides insights into genome size evolution in Rhodophyta.</title>
        <authorList>
            <person name="Lee J."/>
            <person name="Yang E.C."/>
            <person name="Graf L."/>
            <person name="Yang J.H."/>
            <person name="Qiu H."/>
            <person name="Zel Zion U."/>
            <person name="Chan C.X."/>
            <person name="Stephens T.G."/>
            <person name="Weber A.P.M."/>
            <person name="Boo G.H."/>
            <person name="Boo S.M."/>
            <person name="Kim K.M."/>
            <person name="Shin Y."/>
            <person name="Jung M."/>
            <person name="Lee S.J."/>
            <person name="Yim H.S."/>
            <person name="Lee J.H."/>
            <person name="Bhattacharya D."/>
            <person name="Yoon H.S."/>
        </authorList>
    </citation>
    <scope>NUCLEOTIDE SEQUENCE [LARGE SCALE GENOMIC DNA]</scope>
    <source>
        <strain evidence="1 2">SKKU-2015</strain>
        <tissue evidence="1">Whole body</tissue>
    </source>
</reference>
<evidence type="ECO:0000313" key="2">
    <source>
        <dbReference type="Proteomes" id="UP000247409"/>
    </source>
</evidence>
<sequence>MATLPPSSAQASPKSRHRQLRTLLEAHRADRLRIQQRAELRANPTDLSQKLQEALAEVRRIEREFHTFRAGANARLAAALDENEKLRKSLETLRVGHETKPTERELEVERLKHASVKPPYSCSRERRSLRIPFKGEPEQKDRRRSVRIPIRFSRKWSTCF</sequence>
<proteinExistence type="predicted"/>
<name>A0A2V3IW37_9FLOR</name>
<dbReference type="OrthoDB" id="10339166at2759"/>
<dbReference type="EMBL" id="NBIV01000040">
    <property type="protein sequence ID" value="PXF46342.1"/>
    <property type="molecule type" value="Genomic_DNA"/>
</dbReference>
<dbReference type="Proteomes" id="UP000247409">
    <property type="component" value="Unassembled WGS sequence"/>
</dbReference>
<protein>
    <submittedName>
        <fullName evidence="1">Uncharacterized protein</fullName>
    </submittedName>
</protein>